<evidence type="ECO:0000313" key="2">
    <source>
        <dbReference type="Proteomes" id="UP000694423"/>
    </source>
</evidence>
<reference evidence="1" key="2">
    <citation type="submission" date="2025-09" db="UniProtKB">
        <authorList>
            <consortium name="Ensembl"/>
        </authorList>
    </citation>
    <scope>IDENTIFICATION</scope>
</reference>
<dbReference type="Ensembl" id="ENSDNVT00000022526.1">
    <property type="protein sequence ID" value="ENSDNVP00000018699.1"/>
    <property type="gene ID" value="ENSDNVG00000013067.1"/>
</dbReference>
<reference evidence="1" key="1">
    <citation type="submission" date="2025-08" db="UniProtKB">
        <authorList>
            <consortium name="Ensembl"/>
        </authorList>
    </citation>
    <scope>IDENTIFICATION</scope>
</reference>
<dbReference type="Proteomes" id="UP000694423">
    <property type="component" value="Unplaced"/>
</dbReference>
<accession>A0A8C4K3V9</accession>
<dbReference type="AlphaFoldDB" id="A0A8C4K3V9"/>
<evidence type="ECO:0000313" key="1">
    <source>
        <dbReference type="Ensembl" id="ENSDNVP00000018699.1"/>
    </source>
</evidence>
<keyword evidence="2" id="KW-1185">Reference proteome</keyword>
<organism evidence="1 2">
    <name type="scientific">Dromaius novaehollandiae</name>
    <name type="common">Emu</name>
    <dbReference type="NCBI Taxonomy" id="8790"/>
    <lineage>
        <taxon>Eukaryota</taxon>
        <taxon>Metazoa</taxon>
        <taxon>Chordata</taxon>
        <taxon>Craniata</taxon>
        <taxon>Vertebrata</taxon>
        <taxon>Euteleostomi</taxon>
        <taxon>Archelosauria</taxon>
        <taxon>Archosauria</taxon>
        <taxon>Dinosauria</taxon>
        <taxon>Saurischia</taxon>
        <taxon>Theropoda</taxon>
        <taxon>Coelurosauria</taxon>
        <taxon>Aves</taxon>
        <taxon>Palaeognathae</taxon>
        <taxon>Casuariiformes</taxon>
        <taxon>Dromaiidae</taxon>
        <taxon>Dromaius</taxon>
    </lineage>
</organism>
<proteinExistence type="predicted"/>
<protein>
    <submittedName>
        <fullName evidence="1">Uncharacterized protein</fullName>
    </submittedName>
</protein>
<sequence length="76" mass="8638">MGTCMHEEKAAILIDRRINKTLREEKRRDQQELKLLLLGESPWGKVASVTLGFPVFSVPSTVQFSLAYLCCGVWEI</sequence>
<name>A0A8C4K3V9_DRONO</name>